<comment type="caution">
    <text evidence="1">The sequence shown here is derived from an EMBL/GenBank/DDBJ whole genome shotgun (WGS) entry which is preliminary data.</text>
</comment>
<protein>
    <submittedName>
        <fullName evidence="1">Uncharacterized protein</fullName>
    </submittedName>
</protein>
<name>A0ABR0NMU4_GOSAR</name>
<organism evidence="1 2">
    <name type="scientific">Gossypium arboreum</name>
    <name type="common">Tree cotton</name>
    <name type="synonym">Gossypium nanking</name>
    <dbReference type="NCBI Taxonomy" id="29729"/>
    <lineage>
        <taxon>Eukaryota</taxon>
        <taxon>Viridiplantae</taxon>
        <taxon>Streptophyta</taxon>
        <taxon>Embryophyta</taxon>
        <taxon>Tracheophyta</taxon>
        <taxon>Spermatophyta</taxon>
        <taxon>Magnoliopsida</taxon>
        <taxon>eudicotyledons</taxon>
        <taxon>Gunneridae</taxon>
        <taxon>Pentapetalae</taxon>
        <taxon>rosids</taxon>
        <taxon>malvids</taxon>
        <taxon>Malvales</taxon>
        <taxon>Malvaceae</taxon>
        <taxon>Malvoideae</taxon>
        <taxon>Gossypium</taxon>
    </lineage>
</organism>
<sequence length="109" mass="12330">MQGEISQMDGKIYARLETYLQGFKDDFKGEIKSKLRTLRSELHRPIPVSQTGVHNTTGSFNTTKGPVKGISPALINGRKQKGFCFWCGAKYHAAHKCVKWQLYQVLLDT</sequence>
<reference evidence="1 2" key="1">
    <citation type="submission" date="2023-03" db="EMBL/GenBank/DDBJ databases">
        <title>WGS of Gossypium arboreum.</title>
        <authorList>
            <person name="Yu D."/>
        </authorList>
    </citation>
    <scope>NUCLEOTIDE SEQUENCE [LARGE SCALE GENOMIC DNA]</scope>
    <source>
        <tissue evidence="1">Leaf</tissue>
    </source>
</reference>
<accession>A0ABR0NMU4</accession>
<dbReference type="EMBL" id="JARKNE010000009">
    <property type="protein sequence ID" value="KAK5802653.1"/>
    <property type="molecule type" value="Genomic_DNA"/>
</dbReference>
<evidence type="ECO:0000313" key="2">
    <source>
        <dbReference type="Proteomes" id="UP001358586"/>
    </source>
</evidence>
<keyword evidence="2" id="KW-1185">Reference proteome</keyword>
<dbReference type="Proteomes" id="UP001358586">
    <property type="component" value="Chromosome 9"/>
</dbReference>
<evidence type="ECO:0000313" key="1">
    <source>
        <dbReference type="EMBL" id="KAK5802653.1"/>
    </source>
</evidence>
<proteinExistence type="predicted"/>
<gene>
    <name evidence="1" type="ORF">PVK06_030265</name>
</gene>